<organism evidence="8 9">
    <name type="scientific">Candidatus Kaiserbacteria bacterium RIFCSPHIGHO2_02_FULL_49_11</name>
    <dbReference type="NCBI Taxonomy" id="1798489"/>
    <lineage>
        <taxon>Bacteria</taxon>
        <taxon>Candidatus Kaiseribacteriota</taxon>
    </lineage>
</organism>
<comment type="similarity">
    <text evidence="2 6">Belongs to the FKBP-type PPIase family.</text>
</comment>
<evidence type="ECO:0000256" key="5">
    <source>
        <dbReference type="PROSITE-ProRule" id="PRU00277"/>
    </source>
</evidence>
<gene>
    <name evidence="8" type="ORF">A3D62_02370</name>
</gene>
<dbReference type="EC" id="5.2.1.8" evidence="6"/>
<dbReference type="EMBL" id="MFLC01000031">
    <property type="protein sequence ID" value="OGG54791.1"/>
    <property type="molecule type" value="Genomic_DNA"/>
</dbReference>
<dbReference type="InterPro" id="IPR046357">
    <property type="entry name" value="PPIase_dom_sf"/>
</dbReference>
<name>A0A1F6D0H6_9BACT</name>
<evidence type="ECO:0000313" key="9">
    <source>
        <dbReference type="Proteomes" id="UP000177659"/>
    </source>
</evidence>
<comment type="catalytic activity">
    <reaction evidence="1 5 6">
        <text>[protein]-peptidylproline (omega=180) = [protein]-peptidylproline (omega=0)</text>
        <dbReference type="Rhea" id="RHEA:16237"/>
        <dbReference type="Rhea" id="RHEA-COMP:10747"/>
        <dbReference type="Rhea" id="RHEA-COMP:10748"/>
        <dbReference type="ChEBI" id="CHEBI:83833"/>
        <dbReference type="ChEBI" id="CHEBI:83834"/>
        <dbReference type="EC" id="5.2.1.8"/>
    </reaction>
</comment>
<dbReference type="PANTHER" id="PTHR43811:SF19">
    <property type="entry name" value="39 KDA FK506-BINDING NUCLEAR PROTEIN"/>
    <property type="match status" value="1"/>
</dbReference>
<dbReference type="PROSITE" id="PS50059">
    <property type="entry name" value="FKBP_PPIASE"/>
    <property type="match status" value="1"/>
</dbReference>
<reference evidence="8 9" key="1">
    <citation type="journal article" date="2016" name="Nat. Commun.">
        <title>Thousands of microbial genomes shed light on interconnected biogeochemical processes in an aquifer system.</title>
        <authorList>
            <person name="Anantharaman K."/>
            <person name="Brown C.T."/>
            <person name="Hug L.A."/>
            <person name="Sharon I."/>
            <person name="Castelle C.J."/>
            <person name="Probst A.J."/>
            <person name="Thomas B.C."/>
            <person name="Singh A."/>
            <person name="Wilkins M.J."/>
            <person name="Karaoz U."/>
            <person name="Brodie E.L."/>
            <person name="Williams K.H."/>
            <person name="Hubbard S.S."/>
            <person name="Banfield J.F."/>
        </authorList>
    </citation>
    <scope>NUCLEOTIDE SEQUENCE [LARGE SCALE GENOMIC DNA]</scope>
</reference>
<dbReference type="FunFam" id="3.10.50.40:FF:000006">
    <property type="entry name" value="Peptidyl-prolyl cis-trans isomerase"/>
    <property type="match status" value="1"/>
</dbReference>
<proteinExistence type="inferred from homology"/>
<dbReference type="Pfam" id="PF00254">
    <property type="entry name" value="FKBP_C"/>
    <property type="match status" value="1"/>
</dbReference>
<evidence type="ECO:0000256" key="6">
    <source>
        <dbReference type="RuleBase" id="RU003915"/>
    </source>
</evidence>
<keyword evidence="3 5" id="KW-0697">Rotamase</keyword>
<dbReference type="AlphaFoldDB" id="A0A1F6D0H6"/>
<dbReference type="Gene3D" id="3.10.50.40">
    <property type="match status" value="1"/>
</dbReference>
<dbReference type="Proteomes" id="UP000177659">
    <property type="component" value="Unassembled WGS sequence"/>
</dbReference>
<accession>A0A1F6D0H6</accession>
<evidence type="ECO:0000259" key="7">
    <source>
        <dbReference type="PROSITE" id="PS50059"/>
    </source>
</evidence>
<comment type="caution">
    <text evidence="8">The sequence shown here is derived from an EMBL/GenBank/DDBJ whole genome shotgun (WGS) entry which is preliminary data.</text>
</comment>
<evidence type="ECO:0000256" key="1">
    <source>
        <dbReference type="ARBA" id="ARBA00000971"/>
    </source>
</evidence>
<evidence type="ECO:0000256" key="4">
    <source>
        <dbReference type="ARBA" id="ARBA00023235"/>
    </source>
</evidence>
<evidence type="ECO:0000256" key="3">
    <source>
        <dbReference type="ARBA" id="ARBA00023110"/>
    </source>
</evidence>
<sequence>MNTEGLVVEDTVVGGGDEAVAGKIISVHYLGTLSDGTKFDSSYDRGAPFRFVLGAGQVIRGWELGVVGMKEGGKRKLTISPELGYGNQTVGPIPPNSTLVFEVELLDVADLPQQ</sequence>
<keyword evidence="4 5" id="KW-0413">Isomerase</keyword>
<protein>
    <recommendedName>
        <fullName evidence="6">Peptidyl-prolyl cis-trans isomerase</fullName>
        <ecNumber evidence="6">5.2.1.8</ecNumber>
    </recommendedName>
</protein>
<feature type="domain" description="PPIase FKBP-type" evidence="7">
    <location>
        <begin position="22"/>
        <end position="109"/>
    </location>
</feature>
<dbReference type="SUPFAM" id="SSF54534">
    <property type="entry name" value="FKBP-like"/>
    <property type="match status" value="1"/>
</dbReference>
<dbReference type="PANTHER" id="PTHR43811">
    <property type="entry name" value="FKBP-TYPE PEPTIDYL-PROLYL CIS-TRANS ISOMERASE FKPA"/>
    <property type="match status" value="1"/>
</dbReference>
<dbReference type="InterPro" id="IPR001179">
    <property type="entry name" value="PPIase_FKBP_dom"/>
</dbReference>
<evidence type="ECO:0000313" key="8">
    <source>
        <dbReference type="EMBL" id="OGG54791.1"/>
    </source>
</evidence>
<dbReference type="GO" id="GO:0003755">
    <property type="term" value="F:peptidyl-prolyl cis-trans isomerase activity"/>
    <property type="evidence" value="ECO:0007669"/>
    <property type="project" value="UniProtKB-UniRule"/>
</dbReference>
<evidence type="ECO:0000256" key="2">
    <source>
        <dbReference type="ARBA" id="ARBA00006577"/>
    </source>
</evidence>